<evidence type="ECO:0000313" key="2">
    <source>
        <dbReference type="EMBL" id="MCO6416365.1"/>
    </source>
</evidence>
<comment type="caution">
    <text evidence="2">The sequence shown here is derived from an EMBL/GenBank/DDBJ whole genome shotgun (WGS) entry which is preliminary data.</text>
</comment>
<dbReference type="RefSeq" id="WP_252952973.1">
    <property type="nucleotide sequence ID" value="NZ_JAFIRR010000056.1"/>
</dbReference>
<keyword evidence="3" id="KW-1185">Reference proteome</keyword>
<organism evidence="2 3">
    <name type="scientific">Siccirubricoccus soli</name>
    <dbReference type="NCBI Taxonomy" id="2899147"/>
    <lineage>
        <taxon>Bacteria</taxon>
        <taxon>Pseudomonadati</taxon>
        <taxon>Pseudomonadota</taxon>
        <taxon>Alphaproteobacteria</taxon>
        <taxon>Acetobacterales</taxon>
        <taxon>Roseomonadaceae</taxon>
        <taxon>Siccirubricoccus</taxon>
    </lineage>
</organism>
<gene>
    <name evidence="2" type="ORF">JYK14_09315</name>
</gene>
<reference evidence="2 3" key="1">
    <citation type="submission" date="2021-12" db="EMBL/GenBank/DDBJ databases">
        <title>Siccirubricoccus leaddurans sp. nov., a high concentration Zn2+ tolerance bacterium.</title>
        <authorList>
            <person name="Cao Y."/>
        </authorList>
    </citation>
    <scope>NUCLEOTIDE SEQUENCE [LARGE SCALE GENOMIC DNA]</scope>
    <source>
        <strain evidence="2 3">KC 17139</strain>
    </source>
</reference>
<dbReference type="Pfam" id="PF13946">
    <property type="entry name" value="DUF4214"/>
    <property type="match status" value="1"/>
</dbReference>
<dbReference type="Proteomes" id="UP001523392">
    <property type="component" value="Unassembled WGS sequence"/>
</dbReference>
<proteinExistence type="predicted"/>
<protein>
    <submittedName>
        <fullName evidence="2">DUF4214 domain-containing protein</fullName>
    </submittedName>
</protein>
<sequence length="212" mass="23182">MAPPRRRFEAGDLLFGEDHDFVVTLYMALLRRWPDAGGYRHYLELVADRPERRADALRQMMESEEAKRVAAPIHLPPGPILPTDPLRALQAVLAIRSEFLAEQLLELREVLALQDGGGGGLGAEVIEARDAALRQELALLRREVGERLEGVARLLRDAGAPEGALATAEERAAAALAPLLAGYVGDLLAASQMQMEARLRALEARILALEAR</sequence>
<evidence type="ECO:0000259" key="1">
    <source>
        <dbReference type="Pfam" id="PF13946"/>
    </source>
</evidence>
<dbReference type="EMBL" id="JAFIRR010000056">
    <property type="protein sequence ID" value="MCO6416365.1"/>
    <property type="molecule type" value="Genomic_DNA"/>
</dbReference>
<accession>A0ABT1D504</accession>
<feature type="domain" description="DUF4214" evidence="1">
    <location>
        <begin position="18"/>
        <end position="68"/>
    </location>
</feature>
<dbReference type="InterPro" id="IPR025282">
    <property type="entry name" value="DUF4214"/>
</dbReference>
<evidence type="ECO:0000313" key="3">
    <source>
        <dbReference type="Proteomes" id="UP001523392"/>
    </source>
</evidence>
<name>A0ABT1D504_9PROT</name>